<feature type="compositionally biased region" description="Polar residues" evidence="1">
    <location>
        <begin position="1"/>
        <end position="10"/>
    </location>
</feature>
<reference evidence="2" key="1">
    <citation type="journal article" date="2019" name="bioRxiv">
        <title>The Genome of the Zebra Mussel, Dreissena polymorpha: A Resource for Invasive Species Research.</title>
        <authorList>
            <person name="McCartney M.A."/>
            <person name="Auch B."/>
            <person name="Kono T."/>
            <person name="Mallez S."/>
            <person name="Zhang Y."/>
            <person name="Obille A."/>
            <person name="Becker A."/>
            <person name="Abrahante J.E."/>
            <person name="Garbe J."/>
            <person name="Badalamenti J.P."/>
            <person name="Herman A."/>
            <person name="Mangelson H."/>
            <person name="Liachko I."/>
            <person name="Sullivan S."/>
            <person name="Sone E.D."/>
            <person name="Koren S."/>
            <person name="Silverstein K.A.T."/>
            <person name="Beckman K.B."/>
            <person name="Gohl D.M."/>
        </authorList>
    </citation>
    <scope>NUCLEOTIDE SEQUENCE</scope>
    <source>
        <strain evidence="2">Duluth1</strain>
        <tissue evidence="2">Whole animal</tissue>
    </source>
</reference>
<protein>
    <submittedName>
        <fullName evidence="2">Uncharacterized protein</fullName>
    </submittedName>
</protein>
<gene>
    <name evidence="2" type="ORF">DPMN_117001</name>
</gene>
<evidence type="ECO:0000313" key="2">
    <source>
        <dbReference type="EMBL" id="KAH3843483.1"/>
    </source>
</evidence>
<dbReference type="EMBL" id="JAIWYP010000004">
    <property type="protein sequence ID" value="KAH3843483.1"/>
    <property type="molecule type" value="Genomic_DNA"/>
</dbReference>
<keyword evidence="3" id="KW-1185">Reference proteome</keyword>
<sequence>MSNLSQTTSPGMVRPATPMKAMETRPSGTPSPSPVKDPQLDPLQGTITGFCEQIDTQLKAAMYSLIVNDVEDAKATMHSMRKATTAFHGQSSLMLRDAQKRSSTHHLAKQALQQYSSKLAKENVVLAAKVKALEKELESRDGDVSVLFADDFDTSDDSGAANVESHDDNDEPDKKKIK</sequence>
<evidence type="ECO:0000313" key="3">
    <source>
        <dbReference type="Proteomes" id="UP000828390"/>
    </source>
</evidence>
<feature type="region of interest" description="Disordered" evidence="1">
    <location>
        <begin position="1"/>
        <end position="44"/>
    </location>
</feature>
<accession>A0A9D4KPU4</accession>
<name>A0A9D4KPU4_DREPO</name>
<organism evidence="2 3">
    <name type="scientific">Dreissena polymorpha</name>
    <name type="common">Zebra mussel</name>
    <name type="synonym">Mytilus polymorpha</name>
    <dbReference type="NCBI Taxonomy" id="45954"/>
    <lineage>
        <taxon>Eukaryota</taxon>
        <taxon>Metazoa</taxon>
        <taxon>Spiralia</taxon>
        <taxon>Lophotrochozoa</taxon>
        <taxon>Mollusca</taxon>
        <taxon>Bivalvia</taxon>
        <taxon>Autobranchia</taxon>
        <taxon>Heteroconchia</taxon>
        <taxon>Euheterodonta</taxon>
        <taxon>Imparidentia</taxon>
        <taxon>Neoheterodontei</taxon>
        <taxon>Myida</taxon>
        <taxon>Dreissenoidea</taxon>
        <taxon>Dreissenidae</taxon>
        <taxon>Dreissena</taxon>
    </lineage>
</organism>
<evidence type="ECO:0000256" key="1">
    <source>
        <dbReference type="SAM" id="MobiDB-lite"/>
    </source>
</evidence>
<dbReference type="Proteomes" id="UP000828390">
    <property type="component" value="Unassembled WGS sequence"/>
</dbReference>
<reference evidence="2" key="2">
    <citation type="submission" date="2020-11" db="EMBL/GenBank/DDBJ databases">
        <authorList>
            <person name="McCartney M.A."/>
            <person name="Auch B."/>
            <person name="Kono T."/>
            <person name="Mallez S."/>
            <person name="Becker A."/>
            <person name="Gohl D.M."/>
            <person name="Silverstein K.A.T."/>
            <person name="Koren S."/>
            <person name="Bechman K.B."/>
            <person name="Herman A."/>
            <person name="Abrahante J.E."/>
            <person name="Garbe J."/>
        </authorList>
    </citation>
    <scope>NUCLEOTIDE SEQUENCE</scope>
    <source>
        <strain evidence="2">Duluth1</strain>
        <tissue evidence="2">Whole animal</tissue>
    </source>
</reference>
<comment type="caution">
    <text evidence="2">The sequence shown here is derived from an EMBL/GenBank/DDBJ whole genome shotgun (WGS) entry which is preliminary data.</text>
</comment>
<dbReference type="AlphaFoldDB" id="A0A9D4KPU4"/>
<feature type="region of interest" description="Disordered" evidence="1">
    <location>
        <begin position="153"/>
        <end position="178"/>
    </location>
</feature>
<proteinExistence type="predicted"/>